<gene>
    <name evidence="2" type="ORF">EXIGLDRAFT_761975</name>
</gene>
<dbReference type="OrthoDB" id="4980495at2759"/>
<feature type="region of interest" description="Disordered" evidence="1">
    <location>
        <begin position="1"/>
        <end position="68"/>
    </location>
</feature>
<dbReference type="Proteomes" id="UP000077266">
    <property type="component" value="Unassembled WGS sequence"/>
</dbReference>
<protein>
    <submittedName>
        <fullName evidence="2">Uncharacterized protein</fullName>
    </submittedName>
</protein>
<keyword evidence="3" id="KW-1185">Reference proteome</keyword>
<evidence type="ECO:0000256" key="1">
    <source>
        <dbReference type="SAM" id="MobiDB-lite"/>
    </source>
</evidence>
<proteinExistence type="predicted"/>
<organism evidence="2 3">
    <name type="scientific">Exidia glandulosa HHB12029</name>
    <dbReference type="NCBI Taxonomy" id="1314781"/>
    <lineage>
        <taxon>Eukaryota</taxon>
        <taxon>Fungi</taxon>
        <taxon>Dikarya</taxon>
        <taxon>Basidiomycota</taxon>
        <taxon>Agaricomycotina</taxon>
        <taxon>Agaricomycetes</taxon>
        <taxon>Auriculariales</taxon>
        <taxon>Exidiaceae</taxon>
        <taxon>Exidia</taxon>
    </lineage>
</organism>
<name>A0A166BDB6_EXIGL</name>
<dbReference type="AlphaFoldDB" id="A0A166BDB6"/>
<sequence length="68" mass="7895">MRSEHMQEQLAWLRNHQPKQEQKPSSSDARLWGMSKTANNEDEKDSVAREAPNLCGPAYVKDPRMKQQ</sequence>
<reference evidence="2 3" key="1">
    <citation type="journal article" date="2016" name="Mol. Biol. Evol.">
        <title>Comparative Genomics of Early-Diverging Mushroom-Forming Fungi Provides Insights into the Origins of Lignocellulose Decay Capabilities.</title>
        <authorList>
            <person name="Nagy L.G."/>
            <person name="Riley R."/>
            <person name="Tritt A."/>
            <person name="Adam C."/>
            <person name="Daum C."/>
            <person name="Floudas D."/>
            <person name="Sun H."/>
            <person name="Yadav J.S."/>
            <person name="Pangilinan J."/>
            <person name="Larsson K.H."/>
            <person name="Matsuura K."/>
            <person name="Barry K."/>
            <person name="Labutti K."/>
            <person name="Kuo R."/>
            <person name="Ohm R.A."/>
            <person name="Bhattacharya S.S."/>
            <person name="Shirouzu T."/>
            <person name="Yoshinaga Y."/>
            <person name="Martin F.M."/>
            <person name="Grigoriev I.V."/>
            <person name="Hibbett D.S."/>
        </authorList>
    </citation>
    <scope>NUCLEOTIDE SEQUENCE [LARGE SCALE GENOMIC DNA]</scope>
    <source>
        <strain evidence="2 3">HHB12029</strain>
    </source>
</reference>
<evidence type="ECO:0000313" key="2">
    <source>
        <dbReference type="EMBL" id="KZW00110.1"/>
    </source>
</evidence>
<accession>A0A166BDB6</accession>
<evidence type="ECO:0000313" key="3">
    <source>
        <dbReference type="Proteomes" id="UP000077266"/>
    </source>
</evidence>
<dbReference type="InParanoid" id="A0A166BDB6"/>
<feature type="compositionally biased region" description="Basic and acidic residues" evidence="1">
    <location>
        <begin position="39"/>
        <end position="48"/>
    </location>
</feature>
<dbReference type="EMBL" id="KV425903">
    <property type="protein sequence ID" value="KZW00110.1"/>
    <property type="molecule type" value="Genomic_DNA"/>
</dbReference>